<organism evidence="1 2">
    <name type="scientific">Rhypophila decipiens</name>
    <dbReference type="NCBI Taxonomy" id="261697"/>
    <lineage>
        <taxon>Eukaryota</taxon>
        <taxon>Fungi</taxon>
        <taxon>Dikarya</taxon>
        <taxon>Ascomycota</taxon>
        <taxon>Pezizomycotina</taxon>
        <taxon>Sordariomycetes</taxon>
        <taxon>Sordariomycetidae</taxon>
        <taxon>Sordariales</taxon>
        <taxon>Naviculisporaceae</taxon>
        <taxon>Rhypophila</taxon>
    </lineage>
</organism>
<dbReference type="Proteomes" id="UP001301769">
    <property type="component" value="Unassembled WGS sequence"/>
</dbReference>
<comment type="caution">
    <text evidence="1">The sequence shown here is derived from an EMBL/GenBank/DDBJ whole genome shotgun (WGS) entry which is preliminary data.</text>
</comment>
<gene>
    <name evidence="1" type="ORF">QBC37DRAFT_385323</name>
</gene>
<dbReference type="EMBL" id="MU858068">
    <property type="protein sequence ID" value="KAK4216424.1"/>
    <property type="molecule type" value="Genomic_DNA"/>
</dbReference>
<accession>A0AAN6YBT3</accession>
<sequence length="388" mass="44119">MDPEDVQQRLEKIHCSGESECRFKFWTSAETYSPSSHNVWLDESVHAAKLACLVDNSKDPKRCPRIVAITTVGDPSAKHSHIHMLPRCILSVMDQLGITSYASHLFTEQIFHLSRHTLYDEQTDKPIALILLLRVPRNSQCIQAIIRIDIASMSTVFFLAASDESIAEGLHRRIATSSPLLLGNPLFVLTFILEQKLAKYWAETEVLKREVNQVETATGMVRPSWRTHLSSESKERLADFNGQLEQLHASHMDLCHQQVIIAYMLDLGGFCFKTCKVLDDLRLELGLAGFSKHQSAKYLEHAEFITSRLKYVQLRVQECIDRLRTQVNVVFSQIAQRDSNINLGVARDSQRVARIAAKDSNVDEDYYGFDPCLSAPVANYVHLECWYL</sequence>
<keyword evidence="2" id="KW-1185">Reference proteome</keyword>
<name>A0AAN6YBT3_9PEZI</name>
<proteinExistence type="predicted"/>
<evidence type="ECO:0000313" key="2">
    <source>
        <dbReference type="Proteomes" id="UP001301769"/>
    </source>
</evidence>
<reference evidence="1" key="2">
    <citation type="submission" date="2023-05" db="EMBL/GenBank/DDBJ databases">
        <authorList>
            <consortium name="Lawrence Berkeley National Laboratory"/>
            <person name="Steindorff A."/>
            <person name="Hensen N."/>
            <person name="Bonometti L."/>
            <person name="Westerberg I."/>
            <person name="Brannstrom I.O."/>
            <person name="Guillou S."/>
            <person name="Cros-Aarteil S."/>
            <person name="Calhoun S."/>
            <person name="Haridas S."/>
            <person name="Kuo A."/>
            <person name="Mondo S."/>
            <person name="Pangilinan J."/>
            <person name="Riley R."/>
            <person name="Labutti K."/>
            <person name="Andreopoulos B."/>
            <person name="Lipzen A."/>
            <person name="Chen C."/>
            <person name="Yanf M."/>
            <person name="Daum C."/>
            <person name="Ng V."/>
            <person name="Clum A."/>
            <person name="Ohm R."/>
            <person name="Martin F."/>
            <person name="Silar P."/>
            <person name="Natvig D."/>
            <person name="Lalanne C."/>
            <person name="Gautier V."/>
            <person name="Ament-Velasquez S.L."/>
            <person name="Kruys A."/>
            <person name="Hutchinson M.I."/>
            <person name="Powell A.J."/>
            <person name="Barry K."/>
            <person name="Miller A.N."/>
            <person name="Grigoriev I.V."/>
            <person name="Debuchy R."/>
            <person name="Gladieux P."/>
            <person name="Thoren M.H."/>
            <person name="Johannesson H."/>
        </authorList>
    </citation>
    <scope>NUCLEOTIDE SEQUENCE</scope>
    <source>
        <strain evidence="1">PSN293</strain>
    </source>
</reference>
<protein>
    <submittedName>
        <fullName evidence="1">Uncharacterized protein</fullName>
    </submittedName>
</protein>
<reference evidence="1" key="1">
    <citation type="journal article" date="2023" name="Mol. Phylogenet. Evol.">
        <title>Genome-scale phylogeny and comparative genomics of the fungal order Sordariales.</title>
        <authorList>
            <person name="Hensen N."/>
            <person name="Bonometti L."/>
            <person name="Westerberg I."/>
            <person name="Brannstrom I.O."/>
            <person name="Guillou S."/>
            <person name="Cros-Aarteil S."/>
            <person name="Calhoun S."/>
            <person name="Haridas S."/>
            <person name="Kuo A."/>
            <person name="Mondo S."/>
            <person name="Pangilinan J."/>
            <person name="Riley R."/>
            <person name="LaButti K."/>
            <person name="Andreopoulos B."/>
            <person name="Lipzen A."/>
            <person name="Chen C."/>
            <person name="Yan M."/>
            <person name="Daum C."/>
            <person name="Ng V."/>
            <person name="Clum A."/>
            <person name="Steindorff A."/>
            <person name="Ohm R.A."/>
            <person name="Martin F."/>
            <person name="Silar P."/>
            <person name="Natvig D.O."/>
            <person name="Lalanne C."/>
            <person name="Gautier V."/>
            <person name="Ament-Velasquez S.L."/>
            <person name="Kruys A."/>
            <person name="Hutchinson M.I."/>
            <person name="Powell A.J."/>
            <person name="Barry K."/>
            <person name="Miller A.N."/>
            <person name="Grigoriev I.V."/>
            <person name="Debuchy R."/>
            <person name="Gladieux P."/>
            <person name="Hiltunen Thoren M."/>
            <person name="Johannesson H."/>
        </authorList>
    </citation>
    <scope>NUCLEOTIDE SEQUENCE</scope>
    <source>
        <strain evidence="1">PSN293</strain>
    </source>
</reference>
<dbReference type="AlphaFoldDB" id="A0AAN6YBT3"/>
<evidence type="ECO:0000313" key="1">
    <source>
        <dbReference type="EMBL" id="KAK4216424.1"/>
    </source>
</evidence>